<feature type="transmembrane region" description="Helical" evidence="5">
    <location>
        <begin position="271"/>
        <end position="291"/>
    </location>
</feature>
<keyword evidence="4 5" id="KW-0472">Membrane</keyword>
<feature type="transmembrane region" description="Helical" evidence="5">
    <location>
        <begin position="303"/>
        <end position="321"/>
    </location>
</feature>
<dbReference type="InterPro" id="IPR050382">
    <property type="entry name" value="MFS_Na/Anion_cotransporter"/>
</dbReference>
<comment type="caution">
    <text evidence="7">The sequence shown here is derived from an EMBL/GenBank/DDBJ whole genome shotgun (WGS) entry which is preliminary data.</text>
</comment>
<reference evidence="7 8" key="1">
    <citation type="submission" date="2020-08" db="EMBL/GenBank/DDBJ databases">
        <title>Sequencing the genomes of 1000 actinobacteria strains.</title>
        <authorList>
            <person name="Klenk H.-P."/>
        </authorList>
    </citation>
    <scope>NUCLEOTIDE SEQUENCE [LARGE SCALE GENOMIC DNA]</scope>
    <source>
        <strain evidence="7 8">DSM 44320</strain>
    </source>
</reference>
<feature type="transmembrane region" description="Helical" evidence="5">
    <location>
        <begin position="182"/>
        <end position="200"/>
    </location>
</feature>
<feature type="transmembrane region" description="Helical" evidence="5">
    <location>
        <begin position="362"/>
        <end position="383"/>
    </location>
</feature>
<dbReference type="PROSITE" id="PS50850">
    <property type="entry name" value="MFS"/>
    <property type="match status" value="1"/>
</dbReference>
<dbReference type="InterPro" id="IPR036259">
    <property type="entry name" value="MFS_trans_sf"/>
</dbReference>
<sequence length="425" mass="45007">MGSIETSAVRLDEWTPARVRRTATVTVGLLMGVWIIDYVDRVMMAVALPYIGQEFALSKTEQGWLITVFSLVYLLCQVPGGVLADRFGSRRLLVVSLVLWTAFTALTGLAWGLVSLLVIRALFGVGQGLFPGASFKALAERTTPERRATAAGSILASNQLGAGLAPLVVAPLLLVFGWRHTFWVVAVAGVLIGVALWALMPKALPAGLSGSDRIAGQTASGGGGLALVIRSPSVWKFAALFCATNMLGYGMITWVPSYLMEERGISLLNTGVLAAIPGLVMCLTTFVGGWLFDRFFHDRARLYVIPLLLCTAVLLVLMLRADSAAGFTIYQTLALAVAGLSTMGILGMPFRALPPAIIGSGMGVVNVGGQMAGVLAPVVMGWLVDRFSYTAAFGLLIGTTVLGALIAVFVPQRPEQFSLATKETV</sequence>
<evidence type="ECO:0000256" key="3">
    <source>
        <dbReference type="ARBA" id="ARBA00022989"/>
    </source>
</evidence>
<proteinExistence type="predicted"/>
<dbReference type="CDD" id="cd17319">
    <property type="entry name" value="MFS_ExuT_GudP_like"/>
    <property type="match status" value="1"/>
</dbReference>
<dbReference type="Gene3D" id="1.20.1250.20">
    <property type="entry name" value="MFS general substrate transporter like domains"/>
    <property type="match status" value="2"/>
</dbReference>
<feature type="transmembrane region" description="Helical" evidence="5">
    <location>
        <begin position="150"/>
        <end position="176"/>
    </location>
</feature>
<feature type="transmembrane region" description="Helical" evidence="5">
    <location>
        <begin position="63"/>
        <end position="84"/>
    </location>
</feature>
<feature type="transmembrane region" description="Helical" evidence="5">
    <location>
        <begin position="389"/>
        <end position="410"/>
    </location>
</feature>
<feature type="domain" description="Major facilitator superfamily (MFS) profile" evidence="6">
    <location>
        <begin position="26"/>
        <end position="415"/>
    </location>
</feature>
<dbReference type="GO" id="GO:0005886">
    <property type="term" value="C:plasma membrane"/>
    <property type="evidence" value="ECO:0007669"/>
    <property type="project" value="UniProtKB-SubCell"/>
</dbReference>
<evidence type="ECO:0000259" key="6">
    <source>
        <dbReference type="PROSITE" id="PS50850"/>
    </source>
</evidence>
<accession>A0A7W5VEL6</accession>
<keyword evidence="2 5" id="KW-0812">Transmembrane</keyword>
<evidence type="ECO:0000256" key="5">
    <source>
        <dbReference type="SAM" id="Phobius"/>
    </source>
</evidence>
<feature type="transmembrane region" description="Helical" evidence="5">
    <location>
        <begin position="91"/>
        <end position="111"/>
    </location>
</feature>
<evidence type="ECO:0000313" key="8">
    <source>
        <dbReference type="Proteomes" id="UP000579945"/>
    </source>
</evidence>
<dbReference type="AlphaFoldDB" id="A0A7W5VEL6"/>
<dbReference type="InterPro" id="IPR020846">
    <property type="entry name" value="MFS_dom"/>
</dbReference>
<dbReference type="GeneID" id="95394292"/>
<keyword evidence="8" id="KW-1185">Reference proteome</keyword>
<dbReference type="SUPFAM" id="SSF103473">
    <property type="entry name" value="MFS general substrate transporter"/>
    <property type="match status" value="1"/>
</dbReference>
<comment type="subcellular location">
    <subcellularLocation>
        <location evidence="1">Cell membrane</location>
        <topology evidence="1">Multi-pass membrane protein</topology>
    </subcellularLocation>
</comment>
<keyword evidence="3 5" id="KW-1133">Transmembrane helix</keyword>
<feature type="transmembrane region" description="Helical" evidence="5">
    <location>
        <begin position="327"/>
        <end position="350"/>
    </location>
</feature>
<name>A0A7W5VEL6_9ACTN</name>
<dbReference type="InterPro" id="IPR011701">
    <property type="entry name" value="MFS"/>
</dbReference>
<dbReference type="Proteomes" id="UP000579945">
    <property type="component" value="Unassembled WGS sequence"/>
</dbReference>
<dbReference type="PANTHER" id="PTHR11662">
    <property type="entry name" value="SOLUTE CARRIER FAMILY 17"/>
    <property type="match status" value="1"/>
</dbReference>
<protein>
    <submittedName>
        <fullName evidence="7">Putative MFS family arabinose efflux permease</fullName>
    </submittedName>
</protein>
<evidence type="ECO:0000313" key="7">
    <source>
        <dbReference type="EMBL" id="MBB3732245.1"/>
    </source>
</evidence>
<evidence type="ECO:0000256" key="4">
    <source>
        <dbReference type="ARBA" id="ARBA00023136"/>
    </source>
</evidence>
<gene>
    <name evidence="7" type="ORF">FHR33_008105</name>
</gene>
<feature type="transmembrane region" description="Helical" evidence="5">
    <location>
        <begin position="237"/>
        <end position="259"/>
    </location>
</feature>
<dbReference type="RefSeq" id="WP_246452324.1">
    <property type="nucleotide sequence ID" value="NZ_BAAAXX010000044.1"/>
</dbReference>
<evidence type="ECO:0000256" key="2">
    <source>
        <dbReference type="ARBA" id="ARBA00022692"/>
    </source>
</evidence>
<dbReference type="Pfam" id="PF07690">
    <property type="entry name" value="MFS_1"/>
    <property type="match status" value="1"/>
</dbReference>
<feature type="transmembrane region" description="Helical" evidence="5">
    <location>
        <begin position="27"/>
        <end position="51"/>
    </location>
</feature>
<organism evidence="7 8">
    <name type="scientific">Nonomuraea dietziae</name>
    <dbReference type="NCBI Taxonomy" id="65515"/>
    <lineage>
        <taxon>Bacteria</taxon>
        <taxon>Bacillati</taxon>
        <taxon>Actinomycetota</taxon>
        <taxon>Actinomycetes</taxon>
        <taxon>Streptosporangiales</taxon>
        <taxon>Streptosporangiaceae</taxon>
        <taxon>Nonomuraea</taxon>
    </lineage>
</organism>
<evidence type="ECO:0000256" key="1">
    <source>
        <dbReference type="ARBA" id="ARBA00004651"/>
    </source>
</evidence>
<dbReference type="PANTHER" id="PTHR11662:SF399">
    <property type="entry name" value="FI19708P1-RELATED"/>
    <property type="match status" value="1"/>
</dbReference>
<dbReference type="EMBL" id="JACIBV010000001">
    <property type="protein sequence ID" value="MBB3732245.1"/>
    <property type="molecule type" value="Genomic_DNA"/>
</dbReference>
<dbReference type="GO" id="GO:0022857">
    <property type="term" value="F:transmembrane transporter activity"/>
    <property type="evidence" value="ECO:0007669"/>
    <property type="project" value="InterPro"/>
</dbReference>